<dbReference type="InterPro" id="IPR011611">
    <property type="entry name" value="PfkB_dom"/>
</dbReference>
<dbReference type="InterPro" id="IPR029056">
    <property type="entry name" value="Ribokinase-like"/>
</dbReference>
<feature type="domain" description="Carbohydrate kinase PfkB" evidence="4">
    <location>
        <begin position="6"/>
        <end position="302"/>
    </location>
</feature>
<dbReference type="Proteomes" id="UP001500851">
    <property type="component" value="Unassembled WGS sequence"/>
</dbReference>
<dbReference type="RefSeq" id="WP_344028203.1">
    <property type="nucleotide sequence ID" value="NZ_BAAAOB010000001.1"/>
</dbReference>
<accession>A0ABP4XIT1</accession>
<name>A0ABP4XIT1_9MICO</name>
<evidence type="ECO:0000256" key="1">
    <source>
        <dbReference type="ARBA" id="ARBA00010688"/>
    </source>
</evidence>
<dbReference type="Pfam" id="PF00294">
    <property type="entry name" value="PfkB"/>
    <property type="match status" value="1"/>
</dbReference>
<dbReference type="PANTHER" id="PTHR43085">
    <property type="entry name" value="HEXOKINASE FAMILY MEMBER"/>
    <property type="match status" value="1"/>
</dbReference>
<dbReference type="PANTHER" id="PTHR43085:SF57">
    <property type="entry name" value="CARBOHYDRATE KINASE PFKB DOMAIN-CONTAINING PROTEIN"/>
    <property type="match status" value="1"/>
</dbReference>
<proteinExistence type="inferred from homology"/>
<sequence>MSTEAAEVVTIGESMGLFFAPDGRVVESRPHFEVSFGGAESNVAIGLARLGRRVEWIGRLGDDELGHFIARELRGEHVTVADRFGGGPTGIMVRTRRGHGRAFVQYARTGSAGSTLAPADLDLEAIRNARLLHVSGITAALGEAPRAAVELAVRTARAAGVLVSFDVNHRQALWQRDDARTALAGLIAGSDIVFATDAEARLVLGVSDPTRTDEDLAHGLAAMGVSEVVVKRGSEGSLSLVGGSRYDQHLLPAAERDAVGAGDAFAAGYIDALLSGHDPQQRLDFAGTVAAHAVTVIGDWEGLPRAGDLAHHSQADILR</sequence>
<dbReference type="Gene3D" id="3.40.1190.20">
    <property type="match status" value="1"/>
</dbReference>
<evidence type="ECO:0000256" key="2">
    <source>
        <dbReference type="ARBA" id="ARBA00022679"/>
    </source>
</evidence>
<organism evidence="5 6">
    <name type="scientific">Leucobacter iarius</name>
    <dbReference type="NCBI Taxonomy" id="333963"/>
    <lineage>
        <taxon>Bacteria</taxon>
        <taxon>Bacillati</taxon>
        <taxon>Actinomycetota</taxon>
        <taxon>Actinomycetes</taxon>
        <taxon>Micrococcales</taxon>
        <taxon>Microbacteriaceae</taxon>
        <taxon>Leucobacter</taxon>
    </lineage>
</organism>
<reference evidence="6" key="1">
    <citation type="journal article" date="2019" name="Int. J. Syst. Evol. Microbiol.">
        <title>The Global Catalogue of Microorganisms (GCM) 10K type strain sequencing project: providing services to taxonomists for standard genome sequencing and annotation.</title>
        <authorList>
            <consortium name="The Broad Institute Genomics Platform"/>
            <consortium name="The Broad Institute Genome Sequencing Center for Infectious Disease"/>
            <person name="Wu L."/>
            <person name="Ma J."/>
        </authorList>
    </citation>
    <scope>NUCLEOTIDE SEQUENCE [LARGE SCALE GENOMIC DNA]</scope>
    <source>
        <strain evidence="6">JCM 14736</strain>
    </source>
</reference>
<evidence type="ECO:0000313" key="6">
    <source>
        <dbReference type="Proteomes" id="UP001500851"/>
    </source>
</evidence>
<comment type="caution">
    <text evidence="5">The sequence shown here is derived from an EMBL/GenBank/DDBJ whole genome shotgun (WGS) entry which is preliminary data.</text>
</comment>
<keyword evidence="3 5" id="KW-0418">Kinase</keyword>
<evidence type="ECO:0000259" key="4">
    <source>
        <dbReference type="Pfam" id="PF00294"/>
    </source>
</evidence>
<dbReference type="EMBL" id="BAAAOB010000001">
    <property type="protein sequence ID" value="GAA1777223.1"/>
    <property type="molecule type" value="Genomic_DNA"/>
</dbReference>
<gene>
    <name evidence="5" type="ORF">GCM10009768_02120</name>
</gene>
<comment type="similarity">
    <text evidence="1">Belongs to the carbohydrate kinase PfkB family.</text>
</comment>
<dbReference type="InterPro" id="IPR050306">
    <property type="entry name" value="PfkB_Carbo_kinase"/>
</dbReference>
<protein>
    <submittedName>
        <fullName evidence="5">Sugar kinase</fullName>
    </submittedName>
</protein>
<evidence type="ECO:0000313" key="5">
    <source>
        <dbReference type="EMBL" id="GAA1777223.1"/>
    </source>
</evidence>
<dbReference type="CDD" id="cd01166">
    <property type="entry name" value="KdgK"/>
    <property type="match status" value="1"/>
</dbReference>
<dbReference type="SUPFAM" id="SSF53613">
    <property type="entry name" value="Ribokinase-like"/>
    <property type="match status" value="1"/>
</dbReference>
<evidence type="ECO:0000256" key="3">
    <source>
        <dbReference type="ARBA" id="ARBA00022777"/>
    </source>
</evidence>
<keyword evidence="6" id="KW-1185">Reference proteome</keyword>
<keyword evidence="2" id="KW-0808">Transferase</keyword>
<dbReference type="GO" id="GO:0016301">
    <property type="term" value="F:kinase activity"/>
    <property type="evidence" value="ECO:0007669"/>
    <property type="project" value="UniProtKB-KW"/>
</dbReference>